<organism evidence="2 3">
    <name type="scientific">Mycolicibacterium mageritense</name>
    <name type="common">Mycobacterium mageritense</name>
    <dbReference type="NCBI Taxonomy" id="53462"/>
    <lineage>
        <taxon>Bacteria</taxon>
        <taxon>Bacillati</taxon>
        <taxon>Actinomycetota</taxon>
        <taxon>Actinomycetes</taxon>
        <taxon>Mycobacteriales</taxon>
        <taxon>Mycobacteriaceae</taxon>
        <taxon>Mycolicibacterium</taxon>
    </lineage>
</organism>
<protein>
    <submittedName>
        <fullName evidence="2">Uncharacterized protein</fullName>
    </submittedName>
</protein>
<dbReference type="Proteomes" id="UP000465622">
    <property type="component" value="Chromosome"/>
</dbReference>
<sequence>MLLGEEAHMTPETKDHGTAVRVWHAILILSVIASVAVNTAHGVLGADDDLTARIVAGALGAIPPLVFFALVEALLKTFRTGSTAGCTGR</sequence>
<name>A0ABN5YFM8_MYCME</name>
<evidence type="ECO:0000313" key="3">
    <source>
        <dbReference type="Proteomes" id="UP000465622"/>
    </source>
</evidence>
<reference evidence="2 3" key="1">
    <citation type="journal article" date="2019" name="Emerg. Microbes Infect.">
        <title>Comprehensive subspecies identification of 175 nontuberculous mycobacteria species based on 7547 genomic profiles.</title>
        <authorList>
            <person name="Matsumoto Y."/>
            <person name="Kinjo T."/>
            <person name="Motooka D."/>
            <person name="Nabeya D."/>
            <person name="Jung N."/>
            <person name="Uechi K."/>
            <person name="Horii T."/>
            <person name="Iida T."/>
            <person name="Fujita J."/>
            <person name="Nakamura S."/>
        </authorList>
    </citation>
    <scope>NUCLEOTIDE SEQUENCE [LARGE SCALE GENOMIC DNA]</scope>
    <source>
        <strain evidence="2 3">JCM 12375</strain>
    </source>
</reference>
<feature type="transmembrane region" description="Helical" evidence="1">
    <location>
        <begin position="50"/>
        <end position="71"/>
    </location>
</feature>
<proteinExistence type="predicted"/>
<accession>A0ABN5YFM8</accession>
<dbReference type="EMBL" id="AP022567">
    <property type="protein sequence ID" value="BBX35967.1"/>
    <property type="molecule type" value="Genomic_DNA"/>
</dbReference>
<keyword evidence="1" id="KW-1133">Transmembrane helix</keyword>
<evidence type="ECO:0000256" key="1">
    <source>
        <dbReference type="SAM" id="Phobius"/>
    </source>
</evidence>
<gene>
    <name evidence="2" type="ORF">MMAGJ_52490</name>
</gene>
<feature type="transmembrane region" description="Helical" evidence="1">
    <location>
        <begin position="21"/>
        <end position="44"/>
    </location>
</feature>
<keyword evidence="1" id="KW-0472">Membrane</keyword>
<keyword evidence="3" id="KW-1185">Reference proteome</keyword>
<keyword evidence="1" id="KW-0812">Transmembrane</keyword>
<evidence type="ECO:0000313" key="2">
    <source>
        <dbReference type="EMBL" id="BBX35967.1"/>
    </source>
</evidence>